<dbReference type="Proteomes" id="UP000603602">
    <property type="component" value="Unassembled WGS sequence"/>
</dbReference>
<keyword evidence="7" id="KW-1185">Reference proteome</keyword>
<feature type="DNA-binding region" description="H-T-H motif" evidence="4">
    <location>
        <begin position="28"/>
        <end position="47"/>
    </location>
</feature>
<evidence type="ECO:0000259" key="5">
    <source>
        <dbReference type="PROSITE" id="PS50977"/>
    </source>
</evidence>
<dbReference type="SUPFAM" id="SSF46689">
    <property type="entry name" value="Homeodomain-like"/>
    <property type="match status" value="1"/>
</dbReference>
<keyword evidence="2 4" id="KW-0238">DNA-binding</keyword>
<protein>
    <submittedName>
        <fullName evidence="6">TetR/AcrR family transcriptional regulator</fullName>
    </submittedName>
</protein>
<dbReference type="PANTHER" id="PTHR47506:SF6">
    <property type="entry name" value="HTH-TYPE TRANSCRIPTIONAL REPRESSOR NEMR"/>
    <property type="match status" value="1"/>
</dbReference>
<reference evidence="7" key="1">
    <citation type="submission" date="2023-07" db="EMBL/GenBank/DDBJ databases">
        <title>Thauera sp. CAU 1555 isolated from sand of Yaerae Beach.</title>
        <authorList>
            <person name="Kim W."/>
        </authorList>
    </citation>
    <scope>NUCLEOTIDE SEQUENCE [LARGE SCALE GENOMIC DNA]</scope>
    <source>
        <strain evidence="7">CAU 1555</strain>
    </source>
</reference>
<dbReference type="PRINTS" id="PR00455">
    <property type="entry name" value="HTHTETR"/>
</dbReference>
<evidence type="ECO:0000256" key="3">
    <source>
        <dbReference type="ARBA" id="ARBA00023163"/>
    </source>
</evidence>
<keyword evidence="3" id="KW-0804">Transcription</keyword>
<sequence>MNKGEHTRNAILEAALAQASAAGFESLTIGSLAERCGLSKSGLFAHFGSREDLQVAAVGLAAERFAEAVFVPALSQPRGLPRLRALFDNWLEWTVRSGLAHGCPMQAAAVEFDDKPGPMHDAVVGHYTRLEQSMARAVELAIGEGHLRADLDVGQIVFDLLGIVFAYYHQKRLMHRDTAAAHARAAFARLIAAASPTP</sequence>
<accession>A0ABR9BA18</accession>
<evidence type="ECO:0000313" key="6">
    <source>
        <dbReference type="EMBL" id="MBD8503203.1"/>
    </source>
</evidence>
<keyword evidence="1" id="KW-0805">Transcription regulation</keyword>
<dbReference type="InterPro" id="IPR011075">
    <property type="entry name" value="TetR_C"/>
</dbReference>
<evidence type="ECO:0000256" key="1">
    <source>
        <dbReference type="ARBA" id="ARBA00023015"/>
    </source>
</evidence>
<dbReference type="Gene3D" id="1.10.357.10">
    <property type="entry name" value="Tetracycline Repressor, domain 2"/>
    <property type="match status" value="1"/>
</dbReference>
<dbReference type="RefSeq" id="WP_187718057.1">
    <property type="nucleotide sequence ID" value="NZ_JACTAH010000002.1"/>
</dbReference>
<evidence type="ECO:0000256" key="2">
    <source>
        <dbReference type="ARBA" id="ARBA00023125"/>
    </source>
</evidence>
<dbReference type="SUPFAM" id="SSF48498">
    <property type="entry name" value="Tetracyclin repressor-like, C-terminal domain"/>
    <property type="match status" value="1"/>
</dbReference>
<organism evidence="6 7">
    <name type="scientific">Thauera sedimentorum</name>
    <dbReference type="NCBI Taxonomy" id="2767595"/>
    <lineage>
        <taxon>Bacteria</taxon>
        <taxon>Pseudomonadati</taxon>
        <taxon>Pseudomonadota</taxon>
        <taxon>Betaproteobacteria</taxon>
        <taxon>Rhodocyclales</taxon>
        <taxon>Zoogloeaceae</taxon>
        <taxon>Thauera</taxon>
    </lineage>
</organism>
<name>A0ABR9BA18_9RHOO</name>
<comment type="caution">
    <text evidence="6">The sequence shown here is derived from an EMBL/GenBank/DDBJ whole genome shotgun (WGS) entry which is preliminary data.</text>
</comment>
<dbReference type="PROSITE" id="PS50977">
    <property type="entry name" value="HTH_TETR_2"/>
    <property type="match status" value="1"/>
</dbReference>
<dbReference type="InterPro" id="IPR036271">
    <property type="entry name" value="Tet_transcr_reg_TetR-rel_C_sf"/>
</dbReference>
<evidence type="ECO:0000313" key="7">
    <source>
        <dbReference type="Proteomes" id="UP000603602"/>
    </source>
</evidence>
<gene>
    <name evidence="6" type="ORF">IFO67_09960</name>
</gene>
<proteinExistence type="predicted"/>
<dbReference type="Gene3D" id="1.10.10.60">
    <property type="entry name" value="Homeodomain-like"/>
    <property type="match status" value="1"/>
</dbReference>
<dbReference type="EMBL" id="JACYTO010000002">
    <property type="protein sequence ID" value="MBD8503203.1"/>
    <property type="molecule type" value="Genomic_DNA"/>
</dbReference>
<dbReference type="Pfam" id="PF00440">
    <property type="entry name" value="TetR_N"/>
    <property type="match status" value="1"/>
</dbReference>
<dbReference type="Pfam" id="PF16925">
    <property type="entry name" value="TetR_C_13"/>
    <property type="match status" value="1"/>
</dbReference>
<dbReference type="InterPro" id="IPR009057">
    <property type="entry name" value="Homeodomain-like_sf"/>
</dbReference>
<evidence type="ECO:0000256" key="4">
    <source>
        <dbReference type="PROSITE-ProRule" id="PRU00335"/>
    </source>
</evidence>
<feature type="domain" description="HTH tetR-type" evidence="5">
    <location>
        <begin position="5"/>
        <end position="65"/>
    </location>
</feature>
<dbReference type="PANTHER" id="PTHR47506">
    <property type="entry name" value="TRANSCRIPTIONAL REGULATORY PROTEIN"/>
    <property type="match status" value="1"/>
</dbReference>
<dbReference type="InterPro" id="IPR001647">
    <property type="entry name" value="HTH_TetR"/>
</dbReference>